<comment type="caution">
    <text evidence="1">The sequence shown here is derived from an EMBL/GenBank/DDBJ whole genome shotgun (WGS) entry which is preliminary data.</text>
</comment>
<name>A0A261F135_9BIFI</name>
<accession>A0A261F135</accession>
<evidence type="ECO:0000313" key="2">
    <source>
        <dbReference type="Proteomes" id="UP000216454"/>
    </source>
</evidence>
<proteinExistence type="predicted"/>
<dbReference type="EMBL" id="MWWQ01000005">
    <property type="protein sequence ID" value="OZG52783.1"/>
    <property type="molecule type" value="Genomic_DNA"/>
</dbReference>
<dbReference type="Proteomes" id="UP000216454">
    <property type="component" value="Unassembled WGS sequence"/>
</dbReference>
<keyword evidence="2" id="KW-1185">Reference proteome</keyword>
<evidence type="ECO:0000313" key="1">
    <source>
        <dbReference type="EMBL" id="OZG52783.1"/>
    </source>
</evidence>
<protein>
    <submittedName>
        <fullName evidence="1">Uncharacterized protein</fullName>
    </submittedName>
</protein>
<sequence length="85" mass="9481">MASHVRVCRYCGRRFVSPGTTGCCCGRRACLRARREERTAAQREKRHMAGDTACADGVSTIESRWCAEWACNGDGMPIVRRMRAA</sequence>
<reference evidence="1 2" key="1">
    <citation type="journal article" date="2017" name="BMC Genomics">
        <title>Comparative genomic and phylogenomic analyses of the Bifidobacteriaceae family.</title>
        <authorList>
            <person name="Lugli G.A."/>
            <person name="Milani C."/>
            <person name="Turroni F."/>
            <person name="Duranti S."/>
            <person name="Mancabelli L."/>
            <person name="Mangifesta M."/>
            <person name="Ferrario C."/>
            <person name="Modesto M."/>
            <person name="Mattarelli P."/>
            <person name="Jiri K."/>
            <person name="van Sinderen D."/>
            <person name="Ventura M."/>
        </authorList>
    </citation>
    <scope>NUCLEOTIDE SEQUENCE [LARGE SCALE GENOMIC DNA]</scope>
    <source>
        <strain evidence="1 2">DSM 24744</strain>
    </source>
</reference>
<dbReference type="AlphaFoldDB" id="A0A261F135"/>
<organism evidence="1 2">
    <name type="scientific">Pseudoscardovia suis</name>
    <dbReference type="NCBI Taxonomy" id="987063"/>
    <lineage>
        <taxon>Bacteria</taxon>
        <taxon>Bacillati</taxon>
        <taxon>Actinomycetota</taxon>
        <taxon>Actinomycetes</taxon>
        <taxon>Bifidobacteriales</taxon>
        <taxon>Bifidobacteriaceae</taxon>
        <taxon>Pseudoscardovia</taxon>
    </lineage>
</organism>
<gene>
    <name evidence="1" type="ORF">PSSU_0401</name>
</gene>